<feature type="region of interest" description="Disordered" evidence="1">
    <location>
        <begin position="187"/>
        <end position="216"/>
    </location>
</feature>
<evidence type="ECO:0000256" key="1">
    <source>
        <dbReference type="SAM" id="MobiDB-lite"/>
    </source>
</evidence>
<sequence>MPELADLSVLLQPSISEPCTEVHRAAIHAVARVRGVAGLPVHHLGEAADNQVFPLPLLLLINEHPGLCRPELPSRDPHRDLSPGLNVNVLAQRLFPRIDHHPHHGIFLPQGLPRREEVLQHRRRHLSLRMEELAEGLDEGEILHHQLSHLRQQEPDGPAGGIAAVPVLVIAEDEEHLAVMQKEIPCGQRQVPPPQHNELGPSSLLAGPQEDQHQNGTEEPLHTVLILLCSISQDHPPTLHRGVPLEEGVQKHGCPTHAADQPRPQGFQLGAVAGVSQKELAR</sequence>
<dbReference type="Proteomes" id="UP000034164">
    <property type="component" value="Unassembled WGS sequence"/>
</dbReference>
<comment type="caution">
    <text evidence="2">The sequence shown here is derived from an EMBL/GenBank/DDBJ whole genome shotgun (WGS) entry which is preliminary data.</text>
</comment>
<evidence type="ECO:0000313" key="2">
    <source>
        <dbReference type="EMBL" id="KKZ64046.1"/>
    </source>
</evidence>
<name>A0A0G2J9I6_9EURO</name>
<accession>A0A0G2J9I6</accession>
<reference evidence="3" key="1">
    <citation type="journal article" date="2015" name="PLoS Genet.">
        <title>The dynamic genome and transcriptome of the human fungal pathogen Blastomyces and close relative Emmonsia.</title>
        <authorList>
            <person name="Munoz J.F."/>
            <person name="Gauthier G.M."/>
            <person name="Desjardins C.A."/>
            <person name="Gallo J.E."/>
            <person name="Holder J."/>
            <person name="Sullivan T.D."/>
            <person name="Marty A.J."/>
            <person name="Carmen J.C."/>
            <person name="Chen Z."/>
            <person name="Ding L."/>
            <person name="Gujja S."/>
            <person name="Magrini V."/>
            <person name="Misas E."/>
            <person name="Mitreva M."/>
            <person name="Priest M."/>
            <person name="Saif S."/>
            <person name="Whiston E.A."/>
            <person name="Young S."/>
            <person name="Zeng Q."/>
            <person name="Goldman W.E."/>
            <person name="Mardis E.R."/>
            <person name="Taylor J.W."/>
            <person name="McEwen J.G."/>
            <person name="Clay O.K."/>
            <person name="Klein B.S."/>
            <person name="Cuomo C.A."/>
        </authorList>
    </citation>
    <scope>NUCLEOTIDE SEQUENCE [LARGE SCALE GENOMIC DNA]</scope>
    <source>
        <strain evidence="3">UAMH 3008</strain>
    </source>
</reference>
<dbReference type="VEuPathDB" id="FungiDB:EMCG_01648"/>
<dbReference type="AlphaFoldDB" id="A0A0G2J9I6"/>
<organism evidence="2 3">
    <name type="scientific">[Emmonsia] crescens</name>
    <dbReference type="NCBI Taxonomy" id="73230"/>
    <lineage>
        <taxon>Eukaryota</taxon>
        <taxon>Fungi</taxon>
        <taxon>Dikarya</taxon>
        <taxon>Ascomycota</taxon>
        <taxon>Pezizomycotina</taxon>
        <taxon>Eurotiomycetes</taxon>
        <taxon>Eurotiomycetidae</taxon>
        <taxon>Onygenales</taxon>
        <taxon>Ajellomycetaceae</taxon>
        <taxon>Emergomyces</taxon>
    </lineage>
</organism>
<evidence type="ECO:0000313" key="3">
    <source>
        <dbReference type="Proteomes" id="UP000034164"/>
    </source>
</evidence>
<proteinExistence type="predicted"/>
<dbReference type="EMBL" id="LCZI01000882">
    <property type="protein sequence ID" value="KKZ64046.1"/>
    <property type="molecule type" value="Genomic_DNA"/>
</dbReference>
<protein>
    <submittedName>
        <fullName evidence="2">Uncharacterized protein</fullName>
    </submittedName>
</protein>
<gene>
    <name evidence="2" type="ORF">EMCG_01648</name>
</gene>